<feature type="domain" description="Histidine kinase-like sensor" evidence="2">
    <location>
        <begin position="190"/>
        <end position="273"/>
    </location>
</feature>
<dbReference type="CDD" id="cd12915">
    <property type="entry name" value="PDC2_DGC_like"/>
    <property type="match status" value="1"/>
</dbReference>
<dbReference type="InterPro" id="IPR054327">
    <property type="entry name" value="His-kinase-like_sensor"/>
</dbReference>
<sequence length="338" mass="37330">MTLPRLSRPLEPSRAWVALGVLAPIGMLIVSASMLLDLRRDAWDKAEQTSRNLMQVIERDIARNVEIIDLSLRAVVDNLRAPETAEASPKARQMILFDRAASARDLGVMLVLDENGDSILDASSLPARRVNNADREYFRAHKASADLGLYISKPLVSRLTGVPIVVLSRRIDKPDGSFGGVVLGSLKLSYFSHLFDQIGLGQDGAINLYLREGTRIVRHPYREADIGVNLAGTPNFDRFVRDRVGAFVGTSVRDGVERHYAFTQVGDLPLVINVALSTREIEAQWRAKALGIVGVVVVLCGLTATLSLLFGRELRRRAEMHAEMARLSRTDALTVKQR</sequence>
<evidence type="ECO:0000313" key="4">
    <source>
        <dbReference type="EMBL" id="VUF13773.1"/>
    </source>
</evidence>
<dbReference type="Proteomes" id="UP000401717">
    <property type="component" value="Unassembled WGS sequence"/>
</dbReference>
<dbReference type="AlphaFoldDB" id="A0A564FZZ4"/>
<accession>A0A564FZZ4</accession>
<keyword evidence="1" id="KW-1133">Transmembrane helix</keyword>
<dbReference type="OrthoDB" id="9812260at2"/>
<evidence type="ECO:0000313" key="6">
    <source>
        <dbReference type="Proteomes" id="UP001055303"/>
    </source>
</evidence>
<keyword evidence="6" id="KW-1185">Reference proteome</keyword>
<dbReference type="Pfam" id="PF22588">
    <property type="entry name" value="dCache_1_like"/>
    <property type="match status" value="1"/>
</dbReference>
<organism evidence="4 5">
    <name type="scientific">Methylobacterium dankookense</name>
    <dbReference type="NCBI Taxonomy" id="560405"/>
    <lineage>
        <taxon>Bacteria</taxon>
        <taxon>Pseudomonadati</taxon>
        <taxon>Pseudomonadota</taxon>
        <taxon>Alphaproteobacteria</taxon>
        <taxon>Hyphomicrobiales</taxon>
        <taxon>Methylobacteriaceae</taxon>
        <taxon>Methylobacterium</taxon>
    </lineage>
</organism>
<gene>
    <name evidence="3" type="ORF">IFDJLNFL_1042</name>
    <name evidence="4" type="ORF">MTDSW087_03480</name>
</gene>
<name>A0A564FZZ4_9HYPH</name>
<dbReference type="EMBL" id="CABFVH010000023">
    <property type="protein sequence ID" value="VUF13773.1"/>
    <property type="molecule type" value="Genomic_DNA"/>
</dbReference>
<feature type="transmembrane region" description="Helical" evidence="1">
    <location>
        <begin position="289"/>
        <end position="310"/>
    </location>
</feature>
<dbReference type="Proteomes" id="UP001055303">
    <property type="component" value="Unassembled WGS sequence"/>
</dbReference>
<dbReference type="CDD" id="cd12914">
    <property type="entry name" value="PDC1_DGC_like"/>
    <property type="match status" value="1"/>
</dbReference>
<dbReference type="EMBL" id="BPQI01000018">
    <property type="protein sequence ID" value="GJD55160.1"/>
    <property type="molecule type" value="Genomic_DNA"/>
</dbReference>
<feature type="transmembrane region" description="Helical" evidence="1">
    <location>
        <begin position="15"/>
        <end position="36"/>
    </location>
</feature>
<reference evidence="3" key="3">
    <citation type="submission" date="2021-08" db="EMBL/GenBank/DDBJ databases">
        <authorList>
            <person name="Tani A."/>
            <person name="Ola A."/>
            <person name="Ogura Y."/>
            <person name="Katsura K."/>
            <person name="Hayashi T."/>
        </authorList>
    </citation>
    <scope>NUCLEOTIDE SEQUENCE</scope>
    <source>
        <strain evidence="3">DSM 22415</strain>
    </source>
</reference>
<reference evidence="4 5" key="1">
    <citation type="submission" date="2019-06" db="EMBL/GenBank/DDBJ databases">
        <authorList>
            <person name="Rodrigo-Torres L."/>
            <person name="Arahal R. D."/>
            <person name="Lucena T."/>
        </authorList>
    </citation>
    <scope>NUCLEOTIDE SEQUENCE [LARGE SCALE GENOMIC DNA]</scope>
    <source>
        <strain evidence="4 5">SW08-7</strain>
    </source>
</reference>
<dbReference type="Gene3D" id="3.30.450.20">
    <property type="entry name" value="PAS domain"/>
    <property type="match status" value="2"/>
</dbReference>
<reference evidence="3" key="2">
    <citation type="journal article" date="2021" name="Front. Microbiol.">
        <title>Comprehensive Comparative Genomics and Phenotyping of Methylobacterium Species.</title>
        <authorList>
            <person name="Alessa O."/>
            <person name="Ogura Y."/>
            <person name="Fujitani Y."/>
            <person name="Takami H."/>
            <person name="Hayashi T."/>
            <person name="Sahin N."/>
            <person name="Tani A."/>
        </authorList>
    </citation>
    <scope>NUCLEOTIDE SEQUENCE</scope>
    <source>
        <strain evidence="3">DSM 22415</strain>
    </source>
</reference>
<keyword evidence="1" id="KW-0812">Transmembrane</keyword>
<evidence type="ECO:0000256" key="1">
    <source>
        <dbReference type="SAM" id="Phobius"/>
    </source>
</evidence>
<evidence type="ECO:0000313" key="5">
    <source>
        <dbReference type="Proteomes" id="UP000401717"/>
    </source>
</evidence>
<proteinExistence type="predicted"/>
<keyword evidence="1" id="KW-0472">Membrane</keyword>
<protein>
    <recommendedName>
        <fullName evidence="2">Histidine kinase-like sensor domain-containing protein</fullName>
    </recommendedName>
</protein>
<evidence type="ECO:0000313" key="3">
    <source>
        <dbReference type="EMBL" id="GJD55160.1"/>
    </source>
</evidence>
<evidence type="ECO:0000259" key="2">
    <source>
        <dbReference type="Pfam" id="PF22588"/>
    </source>
</evidence>